<dbReference type="OrthoDB" id="425354at2759"/>
<accession>A0A9P4I9R7</accession>
<proteinExistence type="predicted"/>
<protein>
    <recommendedName>
        <fullName evidence="3">Lccl domain-containing protein</fullName>
    </recommendedName>
</protein>
<organism evidence="1 2">
    <name type="scientific">Rhizodiscina lignyota</name>
    <dbReference type="NCBI Taxonomy" id="1504668"/>
    <lineage>
        <taxon>Eukaryota</taxon>
        <taxon>Fungi</taxon>
        <taxon>Dikarya</taxon>
        <taxon>Ascomycota</taxon>
        <taxon>Pezizomycotina</taxon>
        <taxon>Dothideomycetes</taxon>
        <taxon>Pleosporomycetidae</taxon>
        <taxon>Aulographales</taxon>
        <taxon>Rhizodiscinaceae</taxon>
        <taxon>Rhizodiscina</taxon>
    </lineage>
</organism>
<dbReference type="PANTHER" id="PTHR38115">
    <property type="entry name" value="LIPOCALIN-LIKE DOMAIN-CONTAINING PROTEIN"/>
    <property type="match status" value="1"/>
</dbReference>
<name>A0A9P4I9R7_9PEZI</name>
<comment type="caution">
    <text evidence="1">The sequence shown here is derived from an EMBL/GenBank/DDBJ whole genome shotgun (WGS) entry which is preliminary data.</text>
</comment>
<sequence length="190" mass="21517">MAAPESANLKNLSGQWVMNKKLSGEFDSILALQGIGWLTRSAISLATITLHLKQYNAEDGVEHVDIDQVLTGGIKGTAEHRVLNDEWRDHTDHIFGHVRARSRRTKLSSLKDDDEDEKFLKTDWTQDVIDGDEVIDGQVESQDNGWTARQSWGFEVIDGERRHCRHAIVHKGDEVKRVKLVYDYKGPLDG</sequence>
<dbReference type="Proteomes" id="UP000799772">
    <property type="component" value="Unassembled WGS sequence"/>
</dbReference>
<dbReference type="AlphaFoldDB" id="A0A9P4I9R7"/>
<gene>
    <name evidence="1" type="ORF">NA57DRAFT_42328</name>
</gene>
<dbReference type="PANTHER" id="PTHR38115:SF1">
    <property type="entry name" value="LIPOCALIN-LIKE DOMAIN-CONTAINING PROTEIN"/>
    <property type="match status" value="1"/>
</dbReference>
<evidence type="ECO:0000313" key="1">
    <source>
        <dbReference type="EMBL" id="KAF2096674.1"/>
    </source>
</evidence>
<dbReference type="InterPro" id="IPR053037">
    <property type="entry name" value="Pericyclase_pydY-like"/>
</dbReference>
<evidence type="ECO:0008006" key="3">
    <source>
        <dbReference type="Google" id="ProtNLM"/>
    </source>
</evidence>
<dbReference type="EMBL" id="ML978129">
    <property type="protein sequence ID" value="KAF2096674.1"/>
    <property type="molecule type" value="Genomic_DNA"/>
</dbReference>
<reference evidence="1" key="1">
    <citation type="journal article" date="2020" name="Stud. Mycol.">
        <title>101 Dothideomycetes genomes: a test case for predicting lifestyles and emergence of pathogens.</title>
        <authorList>
            <person name="Haridas S."/>
            <person name="Albert R."/>
            <person name="Binder M."/>
            <person name="Bloem J."/>
            <person name="Labutti K."/>
            <person name="Salamov A."/>
            <person name="Andreopoulos B."/>
            <person name="Baker S."/>
            <person name="Barry K."/>
            <person name="Bills G."/>
            <person name="Bluhm B."/>
            <person name="Cannon C."/>
            <person name="Castanera R."/>
            <person name="Culley D."/>
            <person name="Daum C."/>
            <person name="Ezra D."/>
            <person name="Gonzalez J."/>
            <person name="Henrissat B."/>
            <person name="Kuo A."/>
            <person name="Liang C."/>
            <person name="Lipzen A."/>
            <person name="Lutzoni F."/>
            <person name="Magnuson J."/>
            <person name="Mondo S."/>
            <person name="Nolan M."/>
            <person name="Ohm R."/>
            <person name="Pangilinan J."/>
            <person name="Park H.-J."/>
            <person name="Ramirez L."/>
            <person name="Alfaro M."/>
            <person name="Sun H."/>
            <person name="Tritt A."/>
            <person name="Yoshinaga Y."/>
            <person name="Zwiers L.-H."/>
            <person name="Turgeon B."/>
            <person name="Goodwin S."/>
            <person name="Spatafora J."/>
            <person name="Crous P."/>
            <person name="Grigoriev I."/>
        </authorList>
    </citation>
    <scope>NUCLEOTIDE SEQUENCE</scope>
    <source>
        <strain evidence="1">CBS 133067</strain>
    </source>
</reference>
<keyword evidence="2" id="KW-1185">Reference proteome</keyword>
<evidence type="ECO:0000313" key="2">
    <source>
        <dbReference type="Proteomes" id="UP000799772"/>
    </source>
</evidence>